<dbReference type="Proteomes" id="UP001574170">
    <property type="component" value="Unassembled WGS sequence"/>
</dbReference>
<name>A0ABV4TMX2_9FLAO</name>
<accession>A0ABV4TMX2</accession>
<dbReference type="RefSeq" id="WP_373391808.1">
    <property type="nucleotide sequence ID" value="NZ_JBCFQK010000012.1"/>
</dbReference>
<keyword evidence="2" id="KW-0255">Endonuclease</keyword>
<evidence type="ECO:0000259" key="1">
    <source>
        <dbReference type="Pfam" id="PF04480"/>
    </source>
</evidence>
<dbReference type="EMBL" id="JBCFQK010000012">
    <property type="protein sequence ID" value="MFA9194705.1"/>
    <property type="molecule type" value="Genomic_DNA"/>
</dbReference>
<gene>
    <name evidence="2" type="ORF">AAGV33_09810</name>
</gene>
<keyword evidence="3" id="KW-1185">Reference proteome</keyword>
<dbReference type="InterPro" id="IPR011335">
    <property type="entry name" value="Restrct_endonuc-II-like"/>
</dbReference>
<sequence>MDKSKNHSENMWKGASPQIFSNAKKLRETQTEAEEKFWLAVKDNKIDGYKFRRQHPLSIYVADFYCHALKLVIEIDGGYHLDEEQQLLDKKRTADLEFQGLKVIRFTNEEILLKLQEVIDKIKSFINTKP</sequence>
<feature type="domain" description="DUF559" evidence="1">
    <location>
        <begin position="21"/>
        <end position="126"/>
    </location>
</feature>
<protein>
    <submittedName>
        <fullName evidence="2">Endonuclease domain-containing protein</fullName>
    </submittedName>
</protein>
<organism evidence="2 3">
    <name type="scientific">Flavobacterium magnesitis</name>
    <dbReference type="NCBI Taxonomy" id="3138077"/>
    <lineage>
        <taxon>Bacteria</taxon>
        <taxon>Pseudomonadati</taxon>
        <taxon>Bacteroidota</taxon>
        <taxon>Flavobacteriia</taxon>
        <taxon>Flavobacteriales</taxon>
        <taxon>Flavobacteriaceae</taxon>
        <taxon>Flavobacterium</taxon>
    </lineage>
</organism>
<dbReference type="GO" id="GO:0004519">
    <property type="term" value="F:endonuclease activity"/>
    <property type="evidence" value="ECO:0007669"/>
    <property type="project" value="UniProtKB-KW"/>
</dbReference>
<dbReference type="PANTHER" id="PTHR38590:SF1">
    <property type="entry name" value="BLL0828 PROTEIN"/>
    <property type="match status" value="1"/>
</dbReference>
<dbReference type="PANTHER" id="PTHR38590">
    <property type="entry name" value="BLL0828 PROTEIN"/>
    <property type="match status" value="1"/>
</dbReference>
<dbReference type="Pfam" id="PF04480">
    <property type="entry name" value="DUF559"/>
    <property type="match status" value="1"/>
</dbReference>
<keyword evidence="2" id="KW-0540">Nuclease</keyword>
<reference evidence="2 3" key="1">
    <citation type="submission" date="2024-04" db="EMBL/GenBank/DDBJ databases">
        <title>New Clade of Flavobacterium.</title>
        <authorList>
            <person name="Matos L."/>
            <person name="Proenca D.N."/>
            <person name="Fransisco R.M."/>
            <person name="Chung A.P."/>
            <person name="Maccario L."/>
            <person name="Sorensen S.J."/>
            <person name="Morais P.V."/>
        </authorList>
    </citation>
    <scope>NUCLEOTIDE SEQUENCE [LARGE SCALE GENOMIC DNA]</scope>
    <source>
        <strain evidence="2 3">FBOR7N2.3</strain>
    </source>
</reference>
<proteinExistence type="predicted"/>
<dbReference type="InterPro" id="IPR047216">
    <property type="entry name" value="Endonuclease_DUF559_bact"/>
</dbReference>
<dbReference type="Gene3D" id="3.40.960.10">
    <property type="entry name" value="VSR Endonuclease"/>
    <property type="match status" value="1"/>
</dbReference>
<dbReference type="SUPFAM" id="SSF52980">
    <property type="entry name" value="Restriction endonuclease-like"/>
    <property type="match status" value="1"/>
</dbReference>
<dbReference type="CDD" id="cd01038">
    <property type="entry name" value="Endonuclease_DUF559"/>
    <property type="match status" value="1"/>
</dbReference>
<keyword evidence="2" id="KW-0378">Hydrolase</keyword>
<evidence type="ECO:0000313" key="3">
    <source>
        <dbReference type="Proteomes" id="UP001574170"/>
    </source>
</evidence>
<evidence type="ECO:0000313" key="2">
    <source>
        <dbReference type="EMBL" id="MFA9194705.1"/>
    </source>
</evidence>
<dbReference type="InterPro" id="IPR007569">
    <property type="entry name" value="DUF559"/>
</dbReference>
<comment type="caution">
    <text evidence="2">The sequence shown here is derived from an EMBL/GenBank/DDBJ whole genome shotgun (WGS) entry which is preliminary data.</text>
</comment>